<reference evidence="2 3" key="1">
    <citation type="journal article" date="2015" name="Genome Biol. Evol.">
        <title>Comparative Genomics of a Bacterivorous Green Alga Reveals Evolutionary Causalities and Consequences of Phago-Mixotrophic Mode of Nutrition.</title>
        <authorList>
            <person name="Burns J.A."/>
            <person name="Paasch A."/>
            <person name="Narechania A."/>
            <person name="Kim E."/>
        </authorList>
    </citation>
    <scope>NUCLEOTIDE SEQUENCE [LARGE SCALE GENOMIC DNA]</scope>
    <source>
        <strain evidence="2 3">PLY_AMNH</strain>
    </source>
</reference>
<feature type="region of interest" description="Disordered" evidence="1">
    <location>
        <begin position="436"/>
        <end position="486"/>
    </location>
</feature>
<protein>
    <submittedName>
        <fullName evidence="2">Uncharacterized protein</fullName>
    </submittedName>
</protein>
<feature type="compositionally biased region" description="Basic and acidic residues" evidence="1">
    <location>
        <begin position="134"/>
        <end position="145"/>
    </location>
</feature>
<evidence type="ECO:0000313" key="3">
    <source>
        <dbReference type="Proteomes" id="UP001190700"/>
    </source>
</evidence>
<feature type="region of interest" description="Disordered" evidence="1">
    <location>
        <begin position="101"/>
        <end position="153"/>
    </location>
</feature>
<evidence type="ECO:0000313" key="2">
    <source>
        <dbReference type="EMBL" id="KAK3245795.1"/>
    </source>
</evidence>
<feature type="region of interest" description="Disordered" evidence="1">
    <location>
        <begin position="263"/>
        <end position="308"/>
    </location>
</feature>
<organism evidence="2 3">
    <name type="scientific">Cymbomonas tetramitiformis</name>
    <dbReference type="NCBI Taxonomy" id="36881"/>
    <lineage>
        <taxon>Eukaryota</taxon>
        <taxon>Viridiplantae</taxon>
        <taxon>Chlorophyta</taxon>
        <taxon>Pyramimonadophyceae</taxon>
        <taxon>Pyramimonadales</taxon>
        <taxon>Pyramimonadaceae</taxon>
        <taxon>Cymbomonas</taxon>
    </lineage>
</organism>
<gene>
    <name evidence="2" type="ORF">CYMTET_44616</name>
</gene>
<dbReference type="EMBL" id="LGRX02030310">
    <property type="protein sequence ID" value="KAK3245795.1"/>
    <property type="molecule type" value="Genomic_DNA"/>
</dbReference>
<comment type="caution">
    <text evidence="2">The sequence shown here is derived from an EMBL/GenBank/DDBJ whole genome shotgun (WGS) entry which is preliminary data.</text>
</comment>
<feature type="compositionally biased region" description="Polar residues" evidence="1">
    <location>
        <begin position="444"/>
        <end position="478"/>
    </location>
</feature>
<proteinExistence type="predicted"/>
<name>A0AAE0C1H3_9CHLO</name>
<keyword evidence="3" id="KW-1185">Reference proteome</keyword>
<sequence length="701" mass="75501">MCRFDDRRQTNLSLISHESYAARALQKRVSTFAKLDDEGDLAMPSRLADTSERFTTANAETSMVKYFPEDADEIDHATPCPETVAQKLSCATLGVQIVQDDAPISSGERPTPLVDHDSSIATSDRFPESPKPADAYRDDSRERQATTDVAELSDSEVSFQGDVQEILFELPKIVDAFCTSTLPSTRDDLCLVAAPVLQQPSDDDGSRLVPKMSHDADAQTSFDFATSENELDNTEEGAALWKSELSVLDANFFDTGTDIAQSSQKAELTPDLAKPTSPLSTDSLATSNTWLEAPGARTPSDDDSSRLVPKMSYDADAQTSLDVATSANELDKTEEGAAPWKPESLLLDANFFDTGTDIAQSSQKAELTSDLAKPTSPLSTDSLATFNTWLEAPGARTPSDLSVSVHTLERASNASTLDASDLASLNESLDSCERVRATPESETRQSCIDGSVSLTQTQGSNDRNSSSTALRTFTSSQSDEIDGTDASEGMPAYLFESVVDNTVESPAEANVATNSTLVVNDLQYITTEQAELDLEKNGDTESEDAWTVASDHNDSCVSESDELVTPQGSEIATSDVLTVDDTPVDNIENVRVAIAIGSTGGPRTTSVAHSEVSDAYKVDAVQPYSHHIEPSTPRASSDRPIVSDAPVNDAGPFETVEETERENLDDAWDEFLQSASSIQNQKSFFEMTDAKQILQALDSKS</sequence>
<feature type="compositionally biased region" description="Polar residues" evidence="1">
    <location>
        <begin position="277"/>
        <end position="290"/>
    </location>
</feature>
<accession>A0AAE0C1H3</accession>
<evidence type="ECO:0000256" key="1">
    <source>
        <dbReference type="SAM" id="MobiDB-lite"/>
    </source>
</evidence>
<dbReference type="Proteomes" id="UP001190700">
    <property type="component" value="Unassembled WGS sequence"/>
</dbReference>
<feature type="region of interest" description="Disordered" evidence="1">
    <location>
        <begin position="629"/>
        <end position="657"/>
    </location>
</feature>
<dbReference type="AlphaFoldDB" id="A0AAE0C1H3"/>